<evidence type="ECO:0000313" key="3">
    <source>
        <dbReference type="Proteomes" id="UP000719766"/>
    </source>
</evidence>
<evidence type="ECO:0008006" key="4">
    <source>
        <dbReference type="Google" id="ProtNLM"/>
    </source>
</evidence>
<keyword evidence="3" id="KW-1185">Reference proteome</keyword>
<feature type="signal peptide" evidence="1">
    <location>
        <begin position="1"/>
        <end position="15"/>
    </location>
</feature>
<keyword evidence="1" id="KW-0732">Signal</keyword>
<sequence>MLCCCALTVFSLINGSFLTAMTTCASFHVFARRIFGAMTDSSYIMIASPTLWSLSCTFDSIRSTHFLTSRTHASHSGSG</sequence>
<proteinExistence type="predicted"/>
<dbReference type="RefSeq" id="XP_041163008.1">
    <property type="nucleotide sequence ID" value="XM_041302420.1"/>
</dbReference>
<accession>A0A9P7DM11</accession>
<feature type="chain" id="PRO_5040438908" description="Secreted protein" evidence="1">
    <location>
        <begin position="16"/>
        <end position="79"/>
    </location>
</feature>
<evidence type="ECO:0000313" key="2">
    <source>
        <dbReference type="EMBL" id="KAG1798197.1"/>
    </source>
</evidence>
<feature type="non-terminal residue" evidence="2">
    <location>
        <position position="79"/>
    </location>
</feature>
<gene>
    <name evidence="2" type="ORF">HD556DRAFT_1353873</name>
</gene>
<comment type="caution">
    <text evidence="2">The sequence shown here is derived from an EMBL/GenBank/DDBJ whole genome shotgun (WGS) entry which is preliminary data.</text>
</comment>
<dbReference type="AlphaFoldDB" id="A0A9P7DM11"/>
<dbReference type="GeneID" id="64596184"/>
<name>A0A9P7DM11_9AGAM</name>
<reference evidence="2" key="1">
    <citation type="journal article" date="2020" name="New Phytol.">
        <title>Comparative genomics reveals dynamic genome evolution in host specialist ectomycorrhizal fungi.</title>
        <authorList>
            <person name="Lofgren L.A."/>
            <person name="Nguyen N.H."/>
            <person name="Vilgalys R."/>
            <person name="Ruytinx J."/>
            <person name="Liao H.L."/>
            <person name="Branco S."/>
            <person name="Kuo A."/>
            <person name="LaButti K."/>
            <person name="Lipzen A."/>
            <person name="Andreopoulos W."/>
            <person name="Pangilinan J."/>
            <person name="Riley R."/>
            <person name="Hundley H."/>
            <person name="Na H."/>
            <person name="Barry K."/>
            <person name="Grigoriev I.V."/>
            <person name="Stajich J.E."/>
            <person name="Kennedy P.G."/>
        </authorList>
    </citation>
    <scope>NUCLEOTIDE SEQUENCE</scope>
    <source>
        <strain evidence="2">S12</strain>
    </source>
</reference>
<organism evidence="2 3">
    <name type="scientific">Suillus plorans</name>
    <dbReference type="NCBI Taxonomy" id="116603"/>
    <lineage>
        <taxon>Eukaryota</taxon>
        <taxon>Fungi</taxon>
        <taxon>Dikarya</taxon>
        <taxon>Basidiomycota</taxon>
        <taxon>Agaricomycotina</taxon>
        <taxon>Agaricomycetes</taxon>
        <taxon>Agaricomycetidae</taxon>
        <taxon>Boletales</taxon>
        <taxon>Suillineae</taxon>
        <taxon>Suillaceae</taxon>
        <taxon>Suillus</taxon>
    </lineage>
</organism>
<evidence type="ECO:0000256" key="1">
    <source>
        <dbReference type="SAM" id="SignalP"/>
    </source>
</evidence>
<dbReference type="Proteomes" id="UP000719766">
    <property type="component" value="Unassembled WGS sequence"/>
</dbReference>
<protein>
    <recommendedName>
        <fullName evidence="4">Secreted protein</fullName>
    </recommendedName>
</protein>
<dbReference type="EMBL" id="JABBWE010000014">
    <property type="protein sequence ID" value="KAG1798197.1"/>
    <property type="molecule type" value="Genomic_DNA"/>
</dbReference>